<dbReference type="Proteomes" id="UP000014003">
    <property type="component" value="Unassembled WGS sequence"/>
</dbReference>
<dbReference type="AlphaFoldDB" id="R8CI90"/>
<proteinExistence type="predicted"/>
<evidence type="ECO:0000313" key="2">
    <source>
        <dbReference type="Proteomes" id="UP000014003"/>
    </source>
</evidence>
<gene>
    <name evidence="1" type="ORF">IGA_05575</name>
</gene>
<dbReference type="PATRIC" id="fig|1053205.3.peg.5637"/>
<accession>R8CI90</accession>
<dbReference type="HOGENOM" id="CLU_1902405_0_0_9"/>
<evidence type="ECO:0000313" key="1">
    <source>
        <dbReference type="EMBL" id="EOO11312.1"/>
    </source>
</evidence>
<protein>
    <submittedName>
        <fullName evidence="1">Uncharacterized protein</fullName>
    </submittedName>
</protein>
<organism evidence="1 2">
    <name type="scientific">Bacillus cereus HuA3-9</name>
    <dbReference type="NCBI Taxonomy" id="1053205"/>
    <lineage>
        <taxon>Bacteria</taxon>
        <taxon>Bacillati</taxon>
        <taxon>Bacillota</taxon>
        <taxon>Bacilli</taxon>
        <taxon>Bacillales</taxon>
        <taxon>Bacillaceae</taxon>
        <taxon>Bacillus</taxon>
        <taxon>Bacillus cereus group</taxon>
    </lineage>
</organism>
<dbReference type="EMBL" id="AHDZ01000070">
    <property type="protein sequence ID" value="EOO11312.1"/>
    <property type="molecule type" value="Genomic_DNA"/>
</dbReference>
<name>R8CI90_BACCE</name>
<reference evidence="1 2" key="1">
    <citation type="submission" date="2012-12" db="EMBL/GenBank/DDBJ databases">
        <title>The Genome Sequence of Bacillus cereus HuA3-9.</title>
        <authorList>
            <consortium name="The Broad Institute Genome Sequencing Platform"/>
            <consortium name="The Broad Institute Genome Sequencing Center for Infectious Disease"/>
            <person name="Feldgarden M."/>
            <person name="Van der Auwera G.A."/>
            <person name="Mahillon J."/>
            <person name="Duprez V."/>
            <person name="Timmery S."/>
            <person name="Mattelet C."/>
            <person name="Dierick K."/>
            <person name="Sun M."/>
            <person name="Yu Z."/>
            <person name="Zhu L."/>
            <person name="Hu X."/>
            <person name="Shank E.B."/>
            <person name="Swiecicka I."/>
            <person name="Hansen B.M."/>
            <person name="Andrup L."/>
            <person name="Walker B."/>
            <person name="Young S.K."/>
            <person name="Zeng Q."/>
            <person name="Gargeya S."/>
            <person name="Fitzgerald M."/>
            <person name="Haas B."/>
            <person name="Abouelleil A."/>
            <person name="Alvarado L."/>
            <person name="Arachchi H.M."/>
            <person name="Berlin A.M."/>
            <person name="Chapman S.B."/>
            <person name="Dewar J."/>
            <person name="Goldberg J."/>
            <person name="Griggs A."/>
            <person name="Gujja S."/>
            <person name="Hansen M."/>
            <person name="Howarth C."/>
            <person name="Imamovic A."/>
            <person name="Larimer J."/>
            <person name="McCowan C."/>
            <person name="Murphy C."/>
            <person name="Neiman D."/>
            <person name="Pearson M."/>
            <person name="Priest M."/>
            <person name="Roberts A."/>
            <person name="Saif S."/>
            <person name="Shea T."/>
            <person name="Sisk P."/>
            <person name="Sykes S."/>
            <person name="Wortman J."/>
            <person name="Nusbaum C."/>
            <person name="Birren B."/>
        </authorList>
    </citation>
    <scope>NUCLEOTIDE SEQUENCE [LARGE SCALE GENOMIC DNA]</scope>
    <source>
        <strain evidence="1 2">HuA3-9</strain>
    </source>
</reference>
<comment type="caution">
    <text evidence="1">The sequence shown here is derived from an EMBL/GenBank/DDBJ whole genome shotgun (WGS) entry which is preliminary data.</text>
</comment>
<sequence length="133" mass="15718">MEGCEVMTRKGEELIHAVFGEEVFEEEFGGDIQSLLECHEDVEYSQETDSVDGWYEHGRYVIEYKGRKFEMDYRDHASDNVCDFTLNVDSFREKEADDTELLEHALRLLDMTKDEIKVSLFNRTISERWFEGQ</sequence>